<feature type="region of interest" description="Disordered" evidence="1">
    <location>
        <begin position="260"/>
        <end position="334"/>
    </location>
</feature>
<feature type="compositionally biased region" description="Polar residues" evidence="1">
    <location>
        <begin position="153"/>
        <end position="165"/>
    </location>
</feature>
<feature type="region of interest" description="Disordered" evidence="1">
    <location>
        <begin position="126"/>
        <end position="239"/>
    </location>
</feature>
<proteinExistence type="predicted"/>
<feature type="compositionally biased region" description="Polar residues" evidence="1">
    <location>
        <begin position="660"/>
        <end position="670"/>
    </location>
</feature>
<feature type="region of interest" description="Disordered" evidence="1">
    <location>
        <begin position="411"/>
        <end position="441"/>
    </location>
</feature>
<keyword evidence="3" id="KW-1185">Reference proteome</keyword>
<feature type="compositionally biased region" description="Polar residues" evidence="1">
    <location>
        <begin position="177"/>
        <end position="198"/>
    </location>
</feature>
<sequence length="1152" mass="125228">MEGGAVRIEQEDEEDQATRMENLALFEDMRYYYHQYGEEDSAAPPPPHDLSTQLRDAALTGYRVSAHKGVGRDLLDSDSNKSDYDWLMTPPDTPLSSSSDQEAMVKAMQQQMIVRRVQPLISSIKTARSRNSSADVLPWNNSTSTTQRRSSTGSLFSSCTASSRPFVSANPVPARTPSPTIITRQSFPDHTNNISRGSTPLRGGGRSQGSSPVRSSNNNNNFSRGRSPAKSHINRGNSLSSPRAILPVILDSFLSDTPVNLRTTDRRPSSQHAQLAAGYGHRGINQSSENLEKRTTKQSSIRRHSSSPTSKIQGSNPLLQSSRQHHWSGNSIDDNILVSSSSRRRVTIPEYDLDGRRLSTGSSRSSRDPPPLSNNAPSRHLLTKHYYYGSQAAQKDVATVGSAVLKRSLDSAAASRSSVSKPTLFTGPVTPTSLSSSGCSGRSLVSATVEERISSEAHEQHELQNIVVPSSSQKRALSNGKHSDNNVMQNSFDLGGNKDGVLLASDKLKEEALIQEVEKGLKSQKQEQVMKKHTGYSSQSLNSLTRTRNPLKDIDRGGSEHMEDLNHDGCTCYDVEEMPQEIIILNERAADMRLGNIGGVGGFRDQVYKRDTDIFCEASQEDNIGSVPQITSERQEVNRRETSNLRKEEELLDGGCEDPSSLSSQGCKNGQVTADDNDLRFENSSDVIGDSHGGAAGESSGDIKGREQVMRDRTPPTMSELKGEMDNAVALTTKLASAAKSSQIFRGSYRGGECRKDDYLQGSLMRSSVSMSSTSATSIDLSRSSDTISSTPSSASLESTHNGLNSGFQNLKSRSEIAQVSNGNKVVDVCSVEAQDVDKEARSVVRGKVNIKITANLYSDAKLKKLAGYVRTVSLNARNQKGTQDDQNGAEEILSHDGCFDYFMDVLASQKSLDPEMREPHANTDVLASSHALETSKGELSIEVDNPAIMKHLDSRLTSTSSLSEKQTSFRVTDTANASSNWELNKEDLGCSKPVPKLEVSGQSIGKIVEYANCLGSDTPKHLSSFKFGQKKTALGELENITTFEVGAEAMTLDSEQSISMSGTMTLAEATDKILFCSSIVHDLVYAAVALVGENDTENKNATLLIGSKPTSLDHDLLSDPTHSNHLQEPKFSSYNDLKNVGELLQPSTETE</sequence>
<feature type="compositionally biased region" description="Low complexity" evidence="1">
    <location>
        <begin position="771"/>
        <end position="800"/>
    </location>
</feature>
<dbReference type="PANTHER" id="PTHR31949">
    <property type="entry name" value="GASTRIC MUCIN-LIKE PROTEIN"/>
    <property type="match status" value="1"/>
</dbReference>
<evidence type="ECO:0000256" key="1">
    <source>
        <dbReference type="SAM" id="MobiDB-lite"/>
    </source>
</evidence>
<feature type="non-terminal residue" evidence="2">
    <location>
        <position position="1152"/>
    </location>
</feature>
<feature type="compositionally biased region" description="Low complexity" evidence="1">
    <location>
        <begin position="210"/>
        <end position="226"/>
    </location>
</feature>
<accession>A0ABP0WAA9</accession>
<gene>
    <name evidence="2" type="ORF">CSSPJE1EN1_LOCUS9241</name>
</gene>
<protein>
    <submittedName>
        <fullName evidence="2">Uncharacterized protein</fullName>
    </submittedName>
</protein>
<feature type="region of interest" description="Disordered" evidence="1">
    <location>
        <begin position="686"/>
        <end position="705"/>
    </location>
</feature>
<feature type="region of interest" description="Disordered" evidence="1">
    <location>
        <begin position="456"/>
        <end position="492"/>
    </location>
</feature>
<dbReference type="PANTHER" id="PTHR31949:SF2">
    <property type="entry name" value="OS05G0480600 PROTEIN"/>
    <property type="match status" value="1"/>
</dbReference>
<feature type="region of interest" description="Disordered" evidence="1">
    <location>
        <begin position="649"/>
        <end position="670"/>
    </location>
</feature>
<name>A0ABP0WAA9_9BRYO</name>
<evidence type="ECO:0000313" key="2">
    <source>
        <dbReference type="EMBL" id="CAK9263763.1"/>
    </source>
</evidence>
<reference evidence="2" key="1">
    <citation type="submission" date="2024-02" db="EMBL/GenBank/DDBJ databases">
        <authorList>
            <consortium name="ELIXIR-Norway"/>
            <consortium name="Elixir Norway"/>
        </authorList>
    </citation>
    <scope>NUCLEOTIDE SEQUENCE</scope>
</reference>
<feature type="compositionally biased region" description="Low complexity" evidence="1">
    <location>
        <begin position="411"/>
        <end position="420"/>
    </location>
</feature>
<feature type="region of interest" description="Disordered" evidence="1">
    <location>
        <begin position="524"/>
        <end position="543"/>
    </location>
</feature>
<evidence type="ECO:0000313" key="3">
    <source>
        <dbReference type="Proteomes" id="UP001497444"/>
    </source>
</evidence>
<feature type="region of interest" description="Disordered" evidence="1">
    <location>
        <begin position="771"/>
        <end position="801"/>
    </location>
</feature>
<organism evidence="2 3">
    <name type="scientific">Sphagnum jensenii</name>
    <dbReference type="NCBI Taxonomy" id="128206"/>
    <lineage>
        <taxon>Eukaryota</taxon>
        <taxon>Viridiplantae</taxon>
        <taxon>Streptophyta</taxon>
        <taxon>Embryophyta</taxon>
        <taxon>Bryophyta</taxon>
        <taxon>Sphagnophytina</taxon>
        <taxon>Sphagnopsida</taxon>
        <taxon>Sphagnales</taxon>
        <taxon>Sphagnaceae</taxon>
        <taxon>Sphagnum</taxon>
    </lineage>
</organism>
<feature type="compositionally biased region" description="Polar residues" evidence="1">
    <location>
        <begin position="467"/>
        <end position="476"/>
    </location>
</feature>
<dbReference type="EMBL" id="OZ020111">
    <property type="protein sequence ID" value="CAK9263763.1"/>
    <property type="molecule type" value="Genomic_DNA"/>
</dbReference>
<feature type="compositionally biased region" description="Low complexity" evidence="1">
    <location>
        <begin position="142"/>
        <end position="152"/>
    </location>
</feature>
<feature type="compositionally biased region" description="Polar residues" evidence="1">
    <location>
        <begin position="311"/>
        <end position="334"/>
    </location>
</feature>
<dbReference type="Proteomes" id="UP001497444">
    <property type="component" value="Chromosome 16"/>
</dbReference>
<feature type="region of interest" description="Disordered" evidence="1">
    <location>
        <begin position="348"/>
        <end position="379"/>
    </location>
</feature>